<feature type="domain" description="Ubiquinol-cytochrome c chaperone" evidence="3">
    <location>
        <begin position="111"/>
        <end position="216"/>
    </location>
</feature>
<dbReference type="PANTHER" id="PTHR12184:SF1">
    <property type="entry name" value="UBIQUINOL-CYTOCHROME-C REDUCTASE COMPLEX ASSEMBLY FACTOR 1"/>
    <property type="match status" value="1"/>
</dbReference>
<dbReference type="Proteomes" id="UP001219933">
    <property type="component" value="Chromosome 1"/>
</dbReference>
<proteinExistence type="inferred from homology"/>
<keyword evidence="4" id="KW-0808">Transferase</keyword>
<keyword evidence="5" id="KW-1185">Reference proteome</keyword>
<dbReference type="AlphaFoldDB" id="A0AAF0EQF4"/>
<gene>
    <name evidence="4" type="primary">cbp3</name>
    <name evidence="4" type="ORF">MCUN1_000147</name>
</gene>
<name>A0AAF0EQF4_9BASI</name>
<dbReference type="GO" id="GO:0034551">
    <property type="term" value="P:mitochondrial respiratory chain complex III assembly"/>
    <property type="evidence" value="ECO:0007669"/>
    <property type="project" value="TreeGrafter"/>
</dbReference>
<organism evidence="4 5">
    <name type="scientific">Malassezia cuniculi</name>
    <dbReference type="NCBI Taxonomy" id="948313"/>
    <lineage>
        <taxon>Eukaryota</taxon>
        <taxon>Fungi</taxon>
        <taxon>Dikarya</taxon>
        <taxon>Basidiomycota</taxon>
        <taxon>Ustilaginomycotina</taxon>
        <taxon>Malasseziomycetes</taxon>
        <taxon>Malasseziales</taxon>
        <taxon>Malasseziaceae</taxon>
        <taxon>Malassezia</taxon>
    </lineage>
</organism>
<dbReference type="InterPro" id="IPR021150">
    <property type="entry name" value="Ubiq_cyt_c_chap"/>
</dbReference>
<dbReference type="Pfam" id="PF03981">
    <property type="entry name" value="Ubiq_cyt_C_chap"/>
    <property type="match status" value="1"/>
</dbReference>
<evidence type="ECO:0000313" key="4">
    <source>
        <dbReference type="EMBL" id="WFD33334.1"/>
    </source>
</evidence>
<evidence type="ECO:0000256" key="2">
    <source>
        <dbReference type="SAM" id="MobiDB-lite"/>
    </source>
</evidence>
<evidence type="ECO:0000259" key="3">
    <source>
        <dbReference type="Pfam" id="PF03981"/>
    </source>
</evidence>
<reference evidence="4" key="1">
    <citation type="submission" date="2023-03" db="EMBL/GenBank/DDBJ databases">
        <title>Mating type loci evolution in Malassezia.</title>
        <authorList>
            <person name="Coelho M.A."/>
        </authorList>
    </citation>
    <scope>NUCLEOTIDE SEQUENCE</scope>
    <source>
        <strain evidence="4">CBS 11721</strain>
    </source>
</reference>
<keyword evidence="4" id="KW-0012">Acyltransferase</keyword>
<dbReference type="GO" id="GO:0005739">
    <property type="term" value="C:mitochondrion"/>
    <property type="evidence" value="ECO:0007669"/>
    <property type="project" value="TreeGrafter"/>
</dbReference>
<dbReference type="EMBL" id="CP119877">
    <property type="protein sequence ID" value="WFD33334.1"/>
    <property type="molecule type" value="Genomic_DNA"/>
</dbReference>
<sequence>MASRTVWTPVSRGVGMRAAAARCSSSSAQTPGQPNRRARDSFLRRNVAPLSPPMPPPSRHEYSPLTVSLVKGIGRLMGYNFVRSKAINVTGDLYDRCAQRAEAEAHFWYTECALPASFQIWFQLTNLHIFLLLSRFRALPPNEARTYSQELMNHFFIDVESRMRERFGVQTARLVKGYMKDLHTQHRGSMIAYDEGLATDDVRLSAAVWRNVWGGGWGTIGGVKRKTSVDKVRRGEQVSPDAPAEVVLDPVLNDEAPQHDTDAESLAERAARAEMLFPQHLERVTRWLRREIYRLGHLPDSAVVDGDVYARRSDDDDAPPPLVSAYSRI</sequence>
<feature type="region of interest" description="Disordered" evidence="2">
    <location>
        <begin position="310"/>
        <end position="329"/>
    </location>
</feature>
<evidence type="ECO:0000313" key="5">
    <source>
        <dbReference type="Proteomes" id="UP001219933"/>
    </source>
</evidence>
<dbReference type="EC" id="2.3.1.179" evidence="4"/>
<evidence type="ECO:0000256" key="1">
    <source>
        <dbReference type="ARBA" id="ARBA00006407"/>
    </source>
</evidence>
<dbReference type="InterPro" id="IPR007129">
    <property type="entry name" value="Ubiqinol_cyt_c_chaperone_CPB3"/>
</dbReference>
<protein>
    <submittedName>
        <fullName evidence="4">Beta-ketoacyl-[acyl-carrier-protein] synthase II</fullName>
        <ecNumber evidence="4">2.3.1.179</ecNumber>
    </submittedName>
</protein>
<dbReference type="PANTHER" id="PTHR12184">
    <property type="entry name" value="UBIQUINOL-CYTOCHROME C REDUCTASE COMPLEX ASSEMBLY FACTOR 1 FAMILY MEMBER"/>
    <property type="match status" value="1"/>
</dbReference>
<dbReference type="GO" id="GO:0004315">
    <property type="term" value="F:3-oxoacyl-[acyl-carrier-protein] synthase activity"/>
    <property type="evidence" value="ECO:0007669"/>
    <property type="project" value="UniProtKB-EC"/>
</dbReference>
<comment type="similarity">
    <text evidence="1">Belongs to the CBP3 family.</text>
</comment>
<accession>A0AAF0EQF4</accession>